<evidence type="ECO:0000256" key="1">
    <source>
        <dbReference type="ARBA" id="ARBA00004123"/>
    </source>
</evidence>
<dbReference type="EnsemblPlants" id="Ma04_t00690.1">
    <property type="protein sequence ID" value="Ma04_p00690.1"/>
    <property type="gene ID" value="Ma04_g00690"/>
</dbReference>
<dbReference type="GO" id="GO:0005634">
    <property type="term" value="C:nucleus"/>
    <property type="evidence" value="ECO:0007669"/>
    <property type="project" value="UniProtKB-SubCell"/>
</dbReference>
<dbReference type="KEGG" id="mus:103980541"/>
<dbReference type="InParanoid" id="A0A804IJJ6"/>
<name>A0A804IJJ6_MUSAM</name>
<feature type="compositionally biased region" description="Basic and acidic residues" evidence="4">
    <location>
        <begin position="89"/>
        <end position="107"/>
    </location>
</feature>
<evidence type="ECO:0000313" key="6">
    <source>
        <dbReference type="EnsemblPlants" id="Ma04_p00690.1"/>
    </source>
</evidence>
<feature type="compositionally biased region" description="Basic and acidic residues" evidence="4">
    <location>
        <begin position="1"/>
        <end position="19"/>
    </location>
</feature>
<evidence type="ECO:0000313" key="5">
    <source>
        <dbReference type="EMBL" id="CAG1840813.1"/>
    </source>
</evidence>
<organism evidence="6 7">
    <name type="scientific">Musa acuminata subsp. malaccensis</name>
    <name type="common">Wild banana</name>
    <name type="synonym">Musa malaccensis</name>
    <dbReference type="NCBI Taxonomy" id="214687"/>
    <lineage>
        <taxon>Eukaryota</taxon>
        <taxon>Viridiplantae</taxon>
        <taxon>Streptophyta</taxon>
        <taxon>Embryophyta</taxon>
        <taxon>Tracheophyta</taxon>
        <taxon>Spermatophyta</taxon>
        <taxon>Magnoliopsida</taxon>
        <taxon>Liliopsida</taxon>
        <taxon>Zingiberales</taxon>
        <taxon>Musaceae</taxon>
        <taxon>Musa</taxon>
    </lineage>
</organism>
<dbReference type="PANTHER" id="PTHR33669">
    <property type="entry name" value="PROTEIN NEGATIVE REGULATOR OF RESISTANCE"/>
    <property type="match status" value="1"/>
</dbReference>
<protein>
    <submittedName>
        <fullName evidence="5">(wild Malaysian banana) hypothetical protein</fullName>
    </submittedName>
</protein>
<proteinExistence type="inferred from homology"/>
<evidence type="ECO:0000313" key="7">
    <source>
        <dbReference type="Proteomes" id="UP000012960"/>
    </source>
</evidence>
<dbReference type="InterPro" id="IPR031425">
    <property type="entry name" value="NPR1/NH1-interacting"/>
</dbReference>
<dbReference type="PANTHER" id="PTHR33669:SF14">
    <property type="entry name" value="NRR REPRESSOR HOMOLOG 3"/>
    <property type="match status" value="1"/>
</dbReference>
<dbReference type="AlphaFoldDB" id="A0A804IJJ6"/>
<dbReference type="OMA" id="QREDFME"/>
<sequence>MEEERRESKRPASADREEDKQGEEEMEKFYALLENIRAMRDSLRRSRHKRMKKEAAKPVWKPRFEMEDFKEEAGVCSSAISVTSNPPPKDGERRHGKEEEEREEKSSLDLSLSLSL</sequence>
<feature type="region of interest" description="Disordered" evidence="4">
    <location>
        <begin position="71"/>
        <end position="116"/>
    </location>
</feature>
<feature type="region of interest" description="Disordered" evidence="4">
    <location>
        <begin position="1"/>
        <end position="26"/>
    </location>
</feature>
<dbReference type="Proteomes" id="UP000012960">
    <property type="component" value="Unplaced"/>
</dbReference>
<dbReference type="GO" id="GO:0010112">
    <property type="term" value="P:regulation of systemic acquired resistance"/>
    <property type="evidence" value="ECO:0007669"/>
    <property type="project" value="InterPro"/>
</dbReference>
<evidence type="ECO:0000256" key="2">
    <source>
        <dbReference type="ARBA" id="ARBA00009937"/>
    </source>
</evidence>
<evidence type="ECO:0000256" key="3">
    <source>
        <dbReference type="ARBA" id="ARBA00023242"/>
    </source>
</evidence>
<reference evidence="5" key="1">
    <citation type="submission" date="2021-03" db="EMBL/GenBank/DDBJ databases">
        <authorList>
            <consortium name="Genoscope - CEA"/>
            <person name="William W."/>
        </authorList>
    </citation>
    <scope>NUCLEOTIDE SEQUENCE</scope>
    <source>
        <strain evidence="5">Doubled-haploid Pahang</strain>
    </source>
</reference>
<accession>A0A804IJJ6</accession>
<reference evidence="6" key="2">
    <citation type="submission" date="2021-05" db="UniProtKB">
        <authorList>
            <consortium name="EnsemblPlants"/>
        </authorList>
    </citation>
    <scope>IDENTIFICATION</scope>
    <source>
        <strain evidence="6">subsp. malaccensis</strain>
    </source>
</reference>
<comment type="similarity">
    <text evidence="2">Belongs to the NPR1-interactor family.</text>
</comment>
<dbReference type="EMBL" id="HG996469">
    <property type="protein sequence ID" value="CAG1840813.1"/>
    <property type="molecule type" value="Genomic_DNA"/>
</dbReference>
<dbReference type="OrthoDB" id="693542at2759"/>
<evidence type="ECO:0000256" key="4">
    <source>
        <dbReference type="SAM" id="MobiDB-lite"/>
    </source>
</evidence>
<dbReference type="Gramene" id="Ma04_t00690.1">
    <property type="protein sequence ID" value="Ma04_p00690.1"/>
    <property type="gene ID" value="Ma04_g00690"/>
</dbReference>
<keyword evidence="7" id="KW-1185">Reference proteome</keyword>
<keyword evidence="3" id="KW-0539">Nucleus</keyword>
<gene>
    <name evidence="5" type="ORF">GSMUA_106070.1</name>
</gene>
<dbReference type="Pfam" id="PF15699">
    <property type="entry name" value="NPR1_interact"/>
    <property type="match status" value="1"/>
</dbReference>
<comment type="subcellular location">
    <subcellularLocation>
        <location evidence="1">Nucleus</location>
    </subcellularLocation>
</comment>